<accession>A0A0R3PB12</accession>
<dbReference type="InterPro" id="IPR002049">
    <property type="entry name" value="LE_dom"/>
</dbReference>
<dbReference type="InterPro" id="IPR052108">
    <property type="entry name" value="MEGF/SIB"/>
</dbReference>
<dbReference type="AlphaFoldDB" id="A0A0R3PB12"/>
<sequence length="227" mass="24353">MWCKKLVLEIVCRLPLGEREYFFLLFYRVLGYSTSILFFFQTGKCICRAGFYGPLCKRQCPIGFYGPSCAKKCQCANGFRCDAVTGDCAKKCPPGYTGESCDTDEPCSGGVRAPLHFLCSGGFVADFRFHVALSAVTVCAPGTYGYDCEQRCSCFEPDQPKACHHVTGTCSCLPGLTGVMCDTPCPAGAYGPNCAYECACQNGAECNTKDGSCICPPGFYGASCSEG</sequence>
<dbReference type="PROSITE" id="PS00022">
    <property type="entry name" value="EGF_1"/>
    <property type="match status" value="1"/>
</dbReference>
<proteinExistence type="predicted"/>
<dbReference type="PANTHER" id="PTHR24035">
    <property type="entry name" value="MULTIPLE EPIDERMAL GROWTH FACTOR-LIKE DOMAINS PROTEIN"/>
    <property type="match status" value="1"/>
</dbReference>
<keyword evidence="6" id="KW-0812">Transmembrane</keyword>
<dbReference type="EMBL" id="UYYA01000097">
    <property type="protein sequence ID" value="VDM52406.1"/>
    <property type="molecule type" value="Genomic_DNA"/>
</dbReference>
<dbReference type="WBParaSite" id="ACOC_0000082001-mRNA-1">
    <property type="protein sequence ID" value="ACOC_0000082001-mRNA-1"/>
    <property type="gene ID" value="ACOC_0000082001"/>
</dbReference>
<dbReference type="Gene3D" id="2.170.300.10">
    <property type="entry name" value="Tie2 ligand-binding domain superfamily"/>
    <property type="match status" value="2"/>
</dbReference>
<keyword evidence="1 5" id="KW-0245">EGF-like domain</keyword>
<dbReference type="Proteomes" id="UP000267027">
    <property type="component" value="Unassembled WGS sequence"/>
</dbReference>
<evidence type="ECO:0000256" key="2">
    <source>
        <dbReference type="ARBA" id="ARBA00022729"/>
    </source>
</evidence>
<evidence type="ECO:0000313" key="10">
    <source>
        <dbReference type="WBParaSite" id="ACOC_0000082001-mRNA-1"/>
    </source>
</evidence>
<evidence type="ECO:0000313" key="9">
    <source>
        <dbReference type="Proteomes" id="UP000267027"/>
    </source>
</evidence>
<dbReference type="PROSITE" id="PS50026">
    <property type="entry name" value="EGF_3"/>
    <property type="match status" value="1"/>
</dbReference>
<evidence type="ECO:0000256" key="3">
    <source>
        <dbReference type="ARBA" id="ARBA00022737"/>
    </source>
</evidence>
<dbReference type="STRING" id="334426.A0A0R3PB12"/>
<feature type="disulfide bond" evidence="5">
    <location>
        <begin position="215"/>
        <end position="224"/>
    </location>
</feature>
<dbReference type="SMART" id="SM00181">
    <property type="entry name" value="EGF"/>
    <property type="match status" value="3"/>
</dbReference>
<evidence type="ECO:0000256" key="6">
    <source>
        <dbReference type="SAM" id="Phobius"/>
    </source>
</evidence>
<feature type="transmembrane region" description="Helical" evidence="6">
    <location>
        <begin position="21"/>
        <end position="40"/>
    </location>
</feature>
<feature type="domain" description="EGF-like" evidence="7">
    <location>
        <begin position="195"/>
        <end position="225"/>
    </location>
</feature>
<evidence type="ECO:0000313" key="8">
    <source>
        <dbReference type="EMBL" id="VDM52406.1"/>
    </source>
</evidence>
<dbReference type="PROSITE" id="PS01186">
    <property type="entry name" value="EGF_2"/>
    <property type="match status" value="1"/>
</dbReference>
<evidence type="ECO:0000256" key="1">
    <source>
        <dbReference type="ARBA" id="ARBA00022536"/>
    </source>
</evidence>
<keyword evidence="6" id="KW-1133">Transmembrane helix</keyword>
<keyword evidence="6" id="KW-0472">Membrane</keyword>
<dbReference type="Pfam" id="PF00053">
    <property type="entry name" value="EGF_laminin"/>
    <property type="match status" value="1"/>
</dbReference>
<name>A0A0R3PB12_ANGCS</name>
<dbReference type="FunFam" id="2.170.300.10:FF:000041">
    <property type="entry name" value="Tyrosine protein kinase receptor tie-1, putative"/>
    <property type="match status" value="1"/>
</dbReference>
<keyword evidence="9" id="KW-1185">Reference proteome</keyword>
<keyword evidence="3" id="KW-0677">Repeat</keyword>
<evidence type="ECO:0000259" key="7">
    <source>
        <dbReference type="PROSITE" id="PS50026"/>
    </source>
</evidence>
<comment type="caution">
    <text evidence="5">Lacks conserved residue(s) required for the propagation of feature annotation.</text>
</comment>
<dbReference type="PRINTS" id="PR00011">
    <property type="entry name" value="EGFLAMININ"/>
</dbReference>
<reference evidence="10" key="1">
    <citation type="submission" date="2017-02" db="UniProtKB">
        <authorList>
            <consortium name="WormBaseParasite"/>
        </authorList>
    </citation>
    <scope>IDENTIFICATION</scope>
</reference>
<evidence type="ECO:0000256" key="4">
    <source>
        <dbReference type="ARBA" id="ARBA00023157"/>
    </source>
</evidence>
<protein>
    <submittedName>
        <fullName evidence="10">EGF-like domain-containing protein</fullName>
    </submittedName>
</protein>
<dbReference type="OMA" id="CAYECAC"/>
<gene>
    <name evidence="8" type="ORF">ACOC_LOCUS821</name>
</gene>
<reference evidence="8 9" key="2">
    <citation type="submission" date="2018-11" db="EMBL/GenBank/DDBJ databases">
        <authorList>
            <consortium name="Pathogen Informatics"/>
        </authorList>
    </citation>
    <scope>NUCLEOTIDE SEQUENCE [LARGE SCALE GENOMIC DNA]</scope>
    <source>
        <strain evidence="8 9">Costa Rica</strain>
    </source>
</reference>
<dbReference type="OrthoDB" id="5853401at2759"/>
<evidence type="ECO:0000256" key="5">
    <source>
        <dbReference type="PROSITE-ProRule" id="PRU00076"/>
    </source>
</evidence>
<dbReference type="PANTHER" id="PTHR24035:SF141">
    <property type="entry name" value="MULTIPLE EPIDERMAL GROWTH FACTOR-LIKE DOMAINS PROTEIN 6"/>
    <property type="match status" value="1"/>
</dbReference>
<keyword evidence="4 5" id="KW-1015">Disulfide bond</keyword>
<organism evidence="10">
    <name type="scientific">Angiostrongylus costaricensis</name>
    <name type="common">Nematode worm</name>
    <dbReference type="NCBI Taxonomy" id="334426"/>
    <lineage>
        <taxon>Eukaryota</taxon>
        <taxon>Metazoa</taxon>
        <taxon>Ecdysozoa</taxon>
        <taxon>Nematoda</taxon>
        <taxon>Chromadorea</taxon>
        <taxon>Rhabditida</taxon>
        <taxon>Rhabditina</taxon>
        <taxon>Rhabditomorpha</taxon>
        <taxon>Strongyloidea</taxon>
        <taxon>Metastrongylidae</taxon>
        <taxon>Angiostrongylus</taxon>
    </lineage>
</organism>
<keyword evidence="2" id="KW-0732">Signal</keyword>
<dbReference type="InterPro" id="IPR000742">
    <property type="entry name" value="EGF"/>
</dbReference>